<dbReference type="PROSITE" id="PS51257">
    <property type="entry name" value="PROKAR_LIPOPROTEIN"/>
    <property type="match status" value="1"/>
</dbReference>
<dbReference type="Proteomes" id="UP000037146">
    <property type="component" value="Unassembled WGS sequence"/>
</dbReference>
<feature type="chain" id="PRO_5039023772" evidence="1">
    <location>
        <begin position="20"/>
        <end position="448"/>
    </location>
</feature>
<dbReference type="AlphaFoldDB" id="A0A0K9GWF3"/>
<keyword evidence="1" id="KW-0732">Signal</keyword>
<dbReference type="PANTHER" id="PTHR43649:SF17">
    <property type="entry name" value="ABC TRANSPORTER SOLUTE BINDING PROTEIN-SUGAR TRANSPORT"/>
    <property type="match status" value="1"/>
</dbReference>
<gene>
    <name evidence="2" type="ORF">AC625_16720</name>
</gene>
<dbReference type="SUPFAM" id="SSF53850">
    <property type="entry name" value="Periplasmic binding protein-like II"/>
    <property type="match status" value="1"/>
</dbReference>
<dbReference type="PANTHER" id="PTHR43649">
    <property type="entry name" value="ARABINOSE-BINDING PROTEIN-RELATED"/>
    <property type="match status" value="1"/>
</dbReference>
<dbReference type="InterPro" id="IPR006059">
    <property type="entry name" value="SBP"/>
</dbReference>
<evidence type="ECO:0000313" key="3">
    <source>
        <dbReference type="Proteomes" id="UP000037146"/>
    </source>
</evidence>
<dbReference type="Gene3D" id="3.40.190.10">
    <property type="entry name" value="Periplasmic binding protein-like II"/>
    <property type="match status" value="2"/>
</dbReference>
<accession>A0A0K9GWF3</accession>
<name>A0A0K9GWF3_9BACI</name>
<dbReference type="PATRIC" id="fig|1679170.3.peg.3798"/>
<protein>
    <submittedName>
        <fullName evidence="2">ABC transporter substrate-binding protein</fullName>
    </submittedName>
</protein>
<dbReference type="OrthoDB" id="94797at2"/>
<dbReference type="Pfam" id="PF01547">
    <property type="entry name" value="SBP_bac_1"/>
    <property type="match status" value="1"/>
</dbReference>
<evidence type="ECO:0000256" key="1">
    <source>
        <dbReference type="SAM" id="SignalP"/>
    </source>
</evidence>
<dbReference type="STRING" id="1679170.AC625_16720"/>
<organism evidence="2 3">
    <name type="scientific">Peribacillus loiseleuriae</name>
    <dbReference type="NCBI Taxonomy" id="1679170"/>
    <lineage>
        <taxon>Bacteria</taxon>
        <taxon>Bacillati</taxon>
        <taxon>Bacillota</taxon>
        <taxon>Bacilli</taxon>
        <taxon>Bacillales</taxon>
        <taxon>Bacillaceae</taxon>
        <taxon>Peribacillus</taxon>
    </lineage>
</organism>
<dbReference type="EMBL" id="LFZW01000001">
    <property type="protein sequence ID" value="KMY50968.1"/>
    <property type="molecule type" value="Genomic_DNA"/>
</dbReference>
<feature type="signal peptide" evidence="1">
    <location>
        <begin position="1"/>
        <end position="19"/>
    </location>
</feature>
<dbReference type="RefSeq" id="WP_049682317.1">
    <property type="nucleotide sequence ID" value="NZ_LFZW01000001.1"/>
</dbReference>
<proteinExistence type="predicted"/>
<comment type="caution">
    <text evidence="2">The sequence shown here is derived from an EMBL/GenBank/DDBJ whole genome shotgun (WGS) entry which is preliminary data.</text>
</comment>
<sequence length="448" mass="50324">MKKKLVGLVTIFLVMVIFAGCSNDSKTTADGKEIITMWFWGAPPEHQETLKKVLIDKYNKSQNEYELKIEYRNSVDKDISVALSSGKGPDIVYGSGPSFVIPLAEAGRIENLDKYAEKYGWKDRILDPIYESGTVNGSLYSLGNSLNTVGIFYNKKVLKDNNWPEPKTVEELERIMDEAIEKGMYASVTGNKGWKPVNENYSSLFLTHFAGGEKVYEALTGTTKWTDPAIIAALDTSAKWYKKGYLAGKDYTNLTFNESTQLLADEKAPFFFGPSLVYQFAAQSFSGDKAKDLGFMAFPTKDHQTNDPYYTLGVTATLSINAQSKHKDEAAKILDTMMTNEFMNEMTKTWPGYWGIPLKDLQIDTSDMPELSKAYAETIKNMVDGVNKGHFGYYTGVFLPPATQQIFLDIESIWNEQMTSTELMKKVQVEFDKEKEKGLVPPIPKPSE</sequence>
<reference evidence="3" key="1">
    <citation type="submission" date="2015-07" db="EMBL/GenBank/DDBJ databases">
        <title>Genome sequencing project for genomic taxonomy and phylogenomics of Bacillus-like bacteria.</title>
        <authorList>
            <person name="Liu B."/>
            <person name="Wang J."/>
            <person name="Zhu Y."/>
            <person name="Liu G."/>
            <person name="Chen Q."/>
            <person name="Chen Z."/>
            <person name="Lan J."/>
            <person name="Che J."/>
            <person name="Ge C."/>
            <person name="Shi H."/>
            <person name="Pan Z."/>
            <person name="Liu X."/>
        </authorList>
    </citation>
    <scope>NUCLEOTIDE SEQUENCE [LARGE SCALE GENOMIC DNA]</scope>
    <source>
        <strain evidence="3">FJAT-27997</strain>
    </source>
</reference>
<dbReference type="InterPro" id="IPR050490">
    <property type="entry name" value="Bact_solute-bd_prot1"/>
</dbReference>
<evidence type="ECO:0000313" key="2">
    <source>
        <dbReference type="EMBL" id="KMY50968.1"/>
    </source>
</evidence>
<keyword evidence="3" id="KW-1185">Reference proteome</keyword>